<dbReference type="InParanoid" id="K5X5Y3"/>
<dbReference type="Proteomes" id="UP000008493">
    <property type="component" value="Unassembled WGS sequence"/>
</dbReference>
<feature type="transmembrane region" description="Helical" evidence="1">
    <location>
        <begin position="73"/>
        <end position="90"/>
    </location>
</feature>
<evidence type="ECO:0000256" key="1">
    <source>
        <dbReference type="SAM" id="Phobius"/>
    </source>
</evidence>
<dbReference type="AlphaFoldDB" id="K5X5Y3"/>
<keyword evidence="1" id="KW-0472">Membrane</keyword>
<dbReference type="EMBL" id="JH971386">
    <property type="protein sequence ID" value="EKM83281.1"/>
    <property type="molecule type" value="Genomic_DNA"/>
</dbReference>
<dbReference type="GeneID" id="18822064"/>
<organism evidence="2 3">
    <name type="scientific">Agaricus bisporus var. burnettii (strain JB137-S8 / ATCC MYA-4627 / FGSC 10392)</name>
    <name type="common">White button mushroom</name>
    <dbReference type="NCBI Taxonomy" id="597362"/>
    <lineage>
        <taxon>Eukaryota</taxon>
        <taxon>Fungi</taxon>
        <taxon>Dikarya</taxon>
        <taxon>Basidiomycota</taxon>
        <taxon>Agaricomycotina</taxon>
        <taxon>Agaricomycetes</taxon>
        <taxon>Agaricomycetidae</taxon>
        <taxon>Agaricales</taxon>
        <taxon>Agaricineae</taxon>
        <taxon>Agaricaceae</taxon>
        <taxon>Agaricus</taxon>
    </lineage>
</organism>
<gene>
    <name evidence="2" type="ORF">AGABI1DRAFT_104977</name>
</gene>
<dbReference type="KEGG" id="abp:AGABI1DRAFT104977"/>
<dbReference type="HOGENOM" id="CLU_1170377_0_0_1"/>
<dbReference type="RefSeq" id="XP_007327051.1">
    <property type="nucleotide sequence ID" value="XM_007326989.1"/>
</dbReference>
<feature type="transmembrane region" description="Helical" evidence="1">
    <location>
        <begin position="110"/>
        <end position="128"/>
    </location>
</feature>
<keyword evidence="3" id="KW-1185">Reference proteome</keyword>
<keyword evidence="1" id="KW-0812">Transmembrane</keyword>
<keyword evidence="1" id="KW-1133">Transmembrane helix</keyword>
<protein>
    <submittedName>
        <fullName evidence="2">Uncharacterized protein</fullName>
    </submittedName>
</protein>
<reference evidence="3" key="1">
    <citation type="journal article" date="2012" name="Proc. Natl. Acad. Sci. U.S.A.">
        <title>Genome sequence of the button mushroom Agaricus bisporus reveals mechanisms governing adaptation to a humic-rich ecological niche.</title>
        <authorList>
            <person name="Morin E."/>
            <person name="Kohler A."/>
            <person name="Baker A.R."/>
            <person name="Foulongne-Oriol M."/>
            <person name="Lombard V."/>
            <person name="Nagy L.G."/>
            <person name="Ohm R.A."/>
            <person name="Patyshakuliyeva A."/>
            <person name="Brun A."/>
            <person name="Aerts A.L."/>
            <person name="Bailey A.M."/>
            <person name="Billette C."/>
            <person name="Coutinho P.M."/>
            <person name="Deakin G."/>
            <person name="Doddapaneni H."/>
            <person name="Floudas D."/>
            <person name="Grimwood J."/>
            <person name="Hilden K."/>
            <person name="Kuees U."/>
            <person name="LaButti K.M."/>
            <person name="Lapidus A."/>
            <person name="Lindquist E.A."/>
            <person name="Lucas S.M."/>
            <person name="Murat C."/>
            <person name="Riley R.W."/>
            <person name="Salamov A.A."/>
            <person name="Schmutz J."/>
            <person name="Subramanian V."/>
            <person name="Woesten H.A.B."/>
            <person name="Xu J."/>
            <person name="Eastwood D.C."/>
            <person name="Foster G.D."/>
            <person name="Sonnenberg A.S."/>
            <person name="Cullen D."/>
            <person name="de Vries R.P."/>
            <person name="Lundell T."/>
            <person name="Hibbett D.S."/>
            <person name="Henrissat B."/>
            <person name="Burton K.S."/>
            <person name="Kerrigan R.W."/>
            <person name="Challen M.P."/>
            <person name="Grigoriev I.V."/>
            <person name="Martin F."/>
        </authorList>
    </citation>
    <scope>NUCLEOTIDE SEQUENCE [LARGE SCALE GENOMIC DNA]</scope>
    <source>
        <strain evidence="3">JB137-S8 / ATCC MYA-4627 / FGSC 10392</strain>
    </source>
</reference>
<accession>K5X5Y3</accession>
<evidence type="ECO:0000313" key="3">
    <source>
        <dbReference type="Proteomes" id="UP000008493"/>
    </source>
</evidence>
<proteinExistence type="predicted"/>
<evidence type="ECO:0000313" key="2">
    <source>
        <dbReference type="EMBL" id="EKM83281.1"/>
    </source>
</evidence>
<sequence>MPLYPVSPSATPRQARLFWLLDNISPVIEEIEKSGCDDFECAYKDASGNGSFPKFNKFAEEWKKLCGSFSGRFEMYLVVSVVVVVANYAISRMTGVLENPLTRELSMAPAVFIFYSLLTSFFFSYVIPSVQDPSTAKRGDVHREMFIDIWKKAESLPASYMQLSLLESVVIQALAFNRNFTPRFFEASELFVWTAFLLGSIPLIATLNEKLTVTHSNALQREVEPVLAKRNPKSNGR</sequence>
<name>K5X5Y3_AGABU</name>